<dbReference type="EMBL" id="CP108140">
    <property type="protein sequence ID" value="WTP91360.1"/>
    <property type="molecule type" value="Genomic_DNA"/>
</dbReference>
<organism evidence="1">
    <name type="scientific">Streptomyces sp. NBC_00180</name>
    <dbReference type="NCBI Taxonomy" id="2903632"/>
    <lineage>
        <taxon>Bacteria</taxon>
        <taxon>Bacillati</taxon>
        <taxon>Actinomycetota</taxon>
        <taxon>Actinomycetes</taxon>
        <taxon>Kitasatosporales</taxon>
        <taxon>Streptomycetaceae</taxon>
        <taxon>Streptomyces</taxon>
    </lineage>
</organism>
<proteinExistence type="predicted"/>
<dbReference type="SUPFAM" id="SSF46689">
    <property type="entry name" value="Homeodomain-like"/>
    <property type="match status" value="1"/>
</dbReference>
<reference evidence="1" key="1">
    <citation type="submission" date="2022-10" db="EMBL/GenBank/DDBJ databases">
        <title>The complete genomes of actinobacterial strains from the NBC collection.</title>
        <authorList>
            <person name="Joergensen T.S."/>
            <person name="Alvarez Arevalo M."/>
            <person name="Sterndorff E.B."/>
            <person name="Faurdal D."/>
            <person name="Vuksanovic O."/>
            <person name="Mourched A.-S."/>
            <person name="Charusanti P."/>
            <person name="Shaw S."/>
            <person name="Blin K."/>
            <person name="Weber T."/>
        </authorList>
    </citation>
    <scope>NUCLEOTIDE SEQUENCE</scope>
    <source>
        <strain evidence="1">NBC 00180</strain>
    </source>
</reference>
<protein>
    <submittedName>
        <fullName evidence="1">Helix-turn-helix domain-containing protein</fullName>
    </submittedName>
</protein>
<evidence type="ECO:0000313" key="1">
    <source>
        <dbReference type="EMBL" id="WTP91360.1"/>
    </source>
</evidence>
<dbReference type="Pfam" id="PF13384">
    <property type="entry name" value="HTH_23"/>
    <property type="match status" value="1"/>
</dbReference>
<sequence>MVIETGRPIPEIAEKFGVHSGTLHSWVSRWRRNGSASCDRPAPAASGGRLPPTVRYRARLGVGDPSGVPFGVDRECTFAPNALCFAQCQVSTSRPSVCRWTPVTRPDSISVPSRTTCVLPSRRQRSSTSCRPGACSARTSMPSCR</sequence>
<dbReference type="AlphaFoldDB" id="A0AAU1ICE8"/>
<gene>
    <name evidence="1" type="ORF">OG477_41345</name>
</gene>
<name>A0AAU1ICE8_9ACTN</name>
<accession>A0AAU1ICE8</accession>
<dbReference type="InterPro" id="IPR009057">
    <property type="entry name" value="Homeodomain-like_sf"/>
</dbReference>